<name>A0ABU1FTQ3_9MICC</name>
<sequence>MRHHEHQPNSSYDHHGQRDPRTAIPADPPEQQNGSGYTAPREPGEDLPDWQPHPEPELEHRLEVRGSDLSEEEAPYLDELIASYGEAFSAYASLPDVDANDPAIENRFREHYITSYNSREEVLQTLGGIAELQQAIDGTIADNPALGRAVLVKVDRRRIWQHITETWDIVPGVRQWHVYEK</sequence>
<reference evidence="3" key="1">
    <citation type="submission" date="2023-07" db="EMBL/GenBank/DDBJ databases">
        <title>Description of three actinobacteria isolated from air of manufacturing shop in a pharmaceutical factory.</title>
        <authorList>
            <person name="Zhang D.-F."/>
        </authorList>
    </citation>
    <scope>NUCLEOTIDE SEQUENCE [LARGE SCALE GENOMIC DNA]</scope>
    <source>
        <strain evidence="3">CCTCC AB 207010</strain>
    </source>
</reference>
<evidence type="ECO:0000313" key="2">
    <source>
        <dbReference type="EMBL" id="MDR5712036.1"/>
    </source>
</evidence>
<feature type="compositionally biased region" description="Basic and acidic residues" evidence="1">
    <location>
        <begin position="12"/>
        <end position="21"/>
    </location>
</feature>
<evidence type="ECO:0000256" key="1">
    <source>
        <dbReference type="SAM" id="MobiDB-lite"/>
    </source>
</evidence>
<dbReference type="Proteomes" id="UP001260872">
    <property type="component" value="Unassembled WGS sequence"/>
</dbReference>
<proteinExistence type="predicted"/>
<comment type="caution">
    <text evidence="2">The sequence shown here is derived from an EMBL/GenBank/DDBJ whole genome shotgun (WGS) entry which is preliminary data.</text>
</comment>
<organism evidence="2 3">
    <name type="scientific">Nesterenkonia flava</name>
    <dbReference type="NCBI Taxonomy" id="469799"/>
    <lineage>
        <taxon>Bacteria</taxon>
        <taxon>Bacillati</taxon>
        <taxon>Actinomycetota</taxon>
        <taxon>Actinomycetes</taxon>
        <taxon>Micrococcales</taxon>
        <taxon>Micrococcaceae</taxon>
        <taxon>Nesterenkonia</taxon>
    </lineage>
</organism>
<feature type="region of interest" description="Disordered" evidence="1">
    <location>
        <begin position="1"/>
        <end position="56"/>
    </location>
</feature>
<gene>
    <name evidence="2" type="ORF">RH857_07825</name>
</gene>
<keyword evidence="3" id="KW-1185">Reference proteome</keyword>
<dbReference type="EMBL" id="JAVKGT010000017">
    <property type="protein sequence ID" value="MDR5712036.1"/>
    <property type="molecule type" value="Genomic_DNA"/>
</dbReference>
<accession>A0ABU1FTQ3</accession>
<evidence type="ECO:0000313" key="3">
    <source>
        <dbReference type="Proteomes" id="UP001260872"/>
    </source>
</evidence>
<dbReference type="RefSeq" id="WP_310537416.1">
    <property type="nucleotide sequence ID" value="NZ_BAAAOC010000081.1"/>
</dbReference>
<protein>
    <submittedName>
        <fullName evidence="2">Uncharacterized protein</fullName>
    </submittedName>
</protein>